<sequence>MAGVAVDRRRVPLPVAGQHVGRALAMAVPAAVLTGCGAMRWWDGADRQRLPGGPQASRSWRSPCSLSEPEWPTVCISVPKQDTATITLTDLPSPPATHGVADVRINPPDLVSSRRTG</sequence>
<protein>
    <submittedName>
        <fullName evidence="2">Uncharacterized protein</fullName>
    </submittedName>
</protein>
<evidence type="ECO:0000256" key="1">
    <source>
        <dbReference type="SAM" id="MobiDB-lite"/>
    </source>
</evidence>
<feature type="region of interest" description="Disordered" evidence="1">
    <location>
        <begin position="90"/>
        <end position="117"/>
    </location>
</feature>
<organism evidence="2">
    <name type="scientific">Mycobacterium xenopi 4042</name>
    <dbReference type="NCBI Taxonomy" id="1299334"/>
    <lineage>
        <taxon>Bacteria</taxon>
        <taxon>Bacillati</taxon>
        <taxon>Actinomycetota</taxon>
        <taxon>Actinomycetes</taxon>
        <taxon>Mycobacteriales</taxon>
        <taxon>Mycobacteriaceae</taxon>
        <taxon>Mycobacterium</taxon>
    </lineage>
</organism>
<reference evidence="2" key="1">
    <citation type="submission" date="2014-01" db="EMBL/GenBank/DDBJ databases">
        <authorList>
            <person name="Brown-Elliot B."/>
            <person name="Wallace R."/>
            <person name="Lenaerts A."/>
            <person name="Ordway D."/>
            <person name="DeGroote M.A."/>
            <person name="Parker T."/>
            <person name="Sizemore C."/>
            <person name="Tallon L.J."/>
            <person name="Sadzewicz L.K."/>
            <person name="Sengamalay N."/>
            <person name="Fraser C.M."/>
            <person name="Hine E."/>
            <person name="Shefchek K.A."/>
            <person name="Das S.P."/>
            <person name="Tettelin H."/>
        </authorList>
    </citation>
    <scope>NUCLEOTIDE SEQUENCE [LARGE SCALE GENOMIC DNA]</scope>
    <source>
        <strain evidence="2">4042</strain>
    </source>
</reference>
<name>X8BC88_MYCXE</name>
<accession>X8BC88</accession>
<proteinExistence type="predicted"/>
<evidence type="ECO:0000313" key="2">
    <source>
        <dbReference type="EMBL" id="EUA41459.1"/>
    </source>
</evidence>
<dbReference type="EMBL" id="JAOB01000045">
    <property type="protein sequence ID" value="EUA41459.1"/>
    <property type="molecule type" value="Genomic_DNA"/>
</dbReference>
<dbReference type="PATRIC" id="fig|1299334.3.peg.4844"/>
<comment type="caution">
    <text evidence="2">The sequence shown here is derived from an EMBL/GenBank/DDBJ whole genome shotgun (WGS) entry which is preliminary data.</text>
</comment>
<gene>
    <name evidence="2" type="ORF">I553_4009</name>
</gene>
<dbReference type="AlphaFoldDB" id="X8BC88"/>